<evidence type="ECO:0000313" key="3">
    <source>
        <dbReference type="Proteomes" id="UP000023152"/>
    </source>
</evidence>
<accession>X6NRV5</accession>
<evidence type="ECO:0000313" key="2">
    <source>
        <dbReference type="EMBL" id="ETO28072.1"/>
    </source>
</evidence>
<dbReference type="EMBL" id="ASPP01006876">
    <property type="protein sequence ID" value="ETO28072.1"/>
    <property type="molecule type" value="Genomic_DNA"/>
</dbReference>
<proteinExistence type="predicted"/>
<feature type="region of interest" description="Disordered" evidence="1">
    <location>
        <begin position="382"/>
        <end position="408"/>
    </location>
</feature>
<sequence>YIYILYVYIIVFSHSVKKKATRLKASMECAIHVKEKESTNGQDVTDLMTCSLEMPHYKKDWSGQFEIQWYRNYYNSSQRIAIEDACDSTYVLSADDIGAMIQVGVTSVLNKDVKEYSSMIGPVHLSKTISDLVCQHLEKLSTNHDIEFQLTPNPVDATTMALLSAHLQKSKTLVIHFNRQKVKLRNSKNITILKQSYNSGLRIKLHAYSHFSTSASDVKDTLSETGAPISIRFKQSGETFQLLAKTDVERELLAILLRTCCQQAQNDSHPNIRVYQHVKNSNEMESFELGAQSTAAANTEQAFISKMLEPYYKSKRQSGTNGSTTVSRKATLTADSTSHLDFFSFSSDIPTSAMASPTTARDKGKDKDVSTTLRDVDDLFPLFESNDPATQQASSGEGGGGTEANENDKSGAWKKLELIDASQAKVATEEDLAKVSFEMAPGPGSKTRKKTGKQAFVSKKKNMLLRLLIPIHN</sequence>
<dbReference type="Proteomes" id="UP000023152">
    <property type="component" value="Unassembled WGS sequence"/>
</dbReference>
<organism evidence="2 3">
    <name type="scientific">Reticulomyxa filosa</name>
    <dbReference type="NCBI Taxonomy" id="46433"/>
    <lineage>
        <taxon>Eukaryota</taxon>
        <taxon>Sar</taxon>
        <taxon>Rhizaria</taxon>
        <taxon>Retaria</taxon>
        <taxon>Foraminifera</taxon>
        <taxon>Monothalamids</taxon>
        <taxon>Reticulomyxidae</taxon>
        <taxon>Reticulomyxa</taxon>
    </lineage>
</organism>
<evidence type="ECO:0000256" key="1">
    <source>
        <dbReference type="SAM" id="MobiDB-lite"/>
    </source>
</evidence>
<gene>
    <name evidence="2" type="ORF">RFI_09057</name>
</gene>
<dbReference type="AlphaFoldDB" id="X6NRV5"/>
<feature type="non-terminal residue" evidence="2">
    <location>
        <position position="1"/>
    </location>
</feature>
<comment type="caution">
    <text evidence="2">The sequence shown here is derived from an EMBL/GenBank/DDBJ whole genome shotgun (WGS) entry which is preliminary data.</text>
</comment>
<protein>
    <submittedName>
        <fullName evidence="2">Uncharacterized protein</fullName>
    </submittedName>
</protein>
<name>X6NRV5_RETFI</name>
<keyword evidence="3" id="KW-1185">Reference proteome</keyword>
<reference evidence="2 3" key="1">
    <citation type="journal article" date="2013" name="Curr. Biol.">
        <title>The Genome of the Foraminiferan Reticulomyxa filosa.</title>
        <authorList>
            <person name="Glockner G."/>
            <person name="Hulsmann N."/>
            <person name="Schleicher M."/>
            <person name="Noegel A.A."/>
            <person name="Eichinger L."/>
            <person name="Gallinger C."/>
            <person name="Pawlowski J."/>
            <person name="Sierra R."/>
            <person name="Euteneuer U."/>
            <person name="Pillet L."/>
            <person name="Moustafa A."/>
            <person name="Platzer M."/>
            <person name="Groth M."/>
            <person name="Szafranski K."/>
            <person name="Schliwa M."/>
        </authorList>
    </citation>
    <scope>NUCLEOTIDE SEQUENCE [LARGE SCALE GENOMIC DNA]</scope>
</reference>
<dbReference type="Gene3D" id="2.60.40.2700">
    <property type="match status" value="1"/>
</dbReference>